<evidence type="ECO:0000256" key="1">
    <source>
        <dbReference type="SAM" id="Phobius"/>
    </source>
</evidence>
<comment type="caution">
    <text evidence="3">The sequence shown here is derived from an EMBL/GenBank/DDBJ whole genome shotgun (WGS) entry which is preliminary data.</text>
</comment>
<dbReference type="Pfam" id="PF13239">
    <property type="entry name" value="2TM"/>
    <property type="match status" value="1"/>
</dbReference>
<evidence type="ECO:0000259" key="2">
    <source>
        <dbReference type="Pfam" id="PF13239"/>
    </source>
</evidence>
<evidence type="ECO:0000313" key="3">
    <source>
        <dbReference type="EMBL" id="GAA0872291.1"/>
    </source>
</evidence>
<feature type="transmembrane region" description="Helical" evidence="1">
    <location>
        <begin position="25"/>
        <end position="46"/>
    </location>
</feature>
<proteinExistence type="predicted"/>
<accession>A0ABN1MGK9</accession>
<feature type="domain" description="2TM" evidence="2">
    <location>
        <begin position="14"/>
        <end position="100"/>
    </location>
</feature>
<gene>
    <name evidence="3" type="ORF">GCM10009117_14380</name>
</gene>
<protein>
    <submittedName>
        <fullName evidence="3">2TM domain-containing protein</fullName>
    </submittedName>
</protein>
<keyword evidence="4" id="KW-1185">Reference proteome</keyword>
<keyword evidence="1" id="KW-0472">Membrane</keyword>
<reference evidence="3 4" key="1">
    <citation type="journal article" date="2019" name="Int. J. Syst. Evol. Microbiol.">
        <title>The Global Catalogue of Microorganisms (GCM) 10K type strain sequencing project: providing services to taxonomists for standard genome sequencing and annotation.</title>
        <authorList>
            <consortium name="The Broad Institute Genomics Platform"/>
            <consortium name="The Broad Institute Genome Sequencing Center for Infectious Disease"/>
            <person name="Wu L."/>
            <person name="Ma J."/>
        </authorList>
    </citation>
    <scope>NUCLEOTIDE SEQUENCE [LARGE SCALE GENOMIC DNA]</scope>
    <source>
        <strain evidence="3 4">JCM 16082</strain>
    </source>
</reference>
<organism evidence="3 4">
    <name type="scientific">Gangjinia marincola</name>
    <dbReference type="NCBI Taxonomy" id="578463"/>
    <lineage>
        <taxon>Bacteria</taxon>
        <taxon>Pseudomonadati</taxon>
        <taxon>Bacteroidota</taxon>
        <taxon>Flavobacteriia</taxon>
        <taxon>Flavobacteriales</taxon>
        <taxon>Flavobacteriaceae</taxon>
        <taxon>Gangjinia</taxon>
    </lineage>
</organism>
<dbReference type="EMBL" id="BAAAFG010000014">
    <property type="protein sequence ID" value="GAA0872291.1"/>
    <property type="molecule type" value="Genomic_DNA"/>
</dbReference>
<dbReference type="Proteomes" id="UP001500507">
    <property type="component" value="Unassembled WGS sequence"/>
</dbReference>
<dbReference type="RefSeq" id="WP_343765370.1">
    <property type="nucleotide sequence ID" value="NZ_BAAAFG010000014.1"/>
</dbReference>
<keyword evidence="1" id="KW-0812">Transmembrane</keyword>
<evidence type="ECO:0000313" key="4">
    <source>
        <dbReference type="Proteomes" id="UP001500507"/>
    </source>
</evidence>
<sequence length="108" mass="13023">MEYIMKKEESKYIKAKKRVKEIRDFYGHIMLYVVVCSAYIIFNLGYLDNGRISQYFPWWTVFTMPLGWGIGVTVHGLSVFVFKGSPLKKWEERKIKEFMDQEQRERLK</sequence>
<keyword evidence="1" id="KW-1133">Transmembrane helix</keyword>
<dbReference type="InterPro" id="IPR025698">
    <property type="entry name" value="2TM_dom"/>
</dbReference>
<name>A0ABN1MGK9_9FLAO</name>
<feature type="transmembrane region" description="Helical" evidence="1">
    <location>
        <begin position="58"/>
        <end position="82"/>
    </location>
</feature>